<dbReference type="Pfam" id="PF07295">
    <property type="entry name" value="DUF1451"/>
    <property type="match status" value="1"/>
</dbReference>
<protein>
    <submittedName>
        <fullName evidence="1">Zinc-ribbon containing domain-containing protein</fullName>
    </submittedName>
</protein>
<accession>A0A1H6QP46</accession>
<dbReference type="EMBL" id="FNYH01000001">
    <property type="protein sequence ID" value="SEI41220.1"/>
    <property type="molecule type" value="Genomic_DNA"/>
</dbReference>
<evidence type="ECO:0000313" key="1">
    <source>
        <dbReference type="EMBL" id="SEI41220.1"/>
    </source>
</evidence>
<sequence>MSKSPLNERLTQGYAHLWQNLQLRLAQWEETAAANLHDELEKALVLAQGVHHLAQDELALLRAYAQRDLTQMGRFMQETGQGVKEWIALDTEILEQQALHALQEIADKTSLEQLTLLQDLDARDNPSLYHAGELALPGHFTCTECGKKVVMQSPQILDTCHRCQGRIFTRESQS</sequence>
<evidence type="ECO:0000313" key="2">
    <source>
        <dbReference type="Proteomes" id="UP000242999"/>
    </source>
</evidence>
<keyword evidence="2" id="KW-1185">Reference proteome</keyword>
<proteinExistence type="predicted"/>
<organism evidence="1 2">
    <name type="scientific">Allopseudospirillum japonicum</name>
    <dbReference type="NCBI Taxonomy" id="64971"/>
    <lineage>
        <taxon>Bacteria</taxon>
        <taxon>Pseudomonadati</taxon>
        <taxon>Pseudomonadota</taxon>
        <taxon>Gammaproteobacteria</taxon>
        <taxon>Oceanospirillales</taxon>
        <taxon>Oceanospirillaceae</taxon>
        <taxon>Allopseudospirillum</taxon>
    </lineage>
</organism>
<gene>
    <name evidence="1" type="ORF">SAMN05421831_101367</name>
</gene>
<dbReference type="Proteomes" id="UP000242999">
    <property type="component" value="Unassembled WGS sequence"/>
</dbReference>
<dbReference type="InterPro" id="IPR009912">
    <property type="entry name" value="DUF1451"/>
</dbReference>
<dbReference type="RefSeq" id="WP_093308235.1">
    <property type="nucleotide sequence ID" value="NZ_FNYH01000001.1"/>
</dbReference>
<dbReference type="OrthoDB" id="3174978at2"/>
<reference evidence="2" key="1">
    <citation type="submission" date="2016-10" db="EMBL/GenBank/DDBJ databases">
        <authorList>
            <person name="Varghese N."/>
            <person name="Submissions S."/>
        </authorList>
    </citation>
    <scope>NUCLEOTIDE SEQUENCE [LARGE SCALE GENOMIC DNA]</scope>
    <source>
        <strain evidence="2">DSM 7165</strain>
    </source>
</reference>
<dbReference type="AlphaFoldDB" id="A0A1H6QP46"/>
<dbReference type="STRING" id="64971.SAMN05421831_101367"/>
<name>A0A1H6QP46_9GAMM</name>